<proteinExistence type="predicted"/>
<comment type="caution">
    <text evidence="2">The sequence shown here is derived from an EMBL/GenBank/DDBJ whole genome shotgun (WGS) entry which is preliminary data.</text>
</comment>
<dbReference type="AlphaFoldDB" id="A0A834TA20"/>
<sequence>MEKLGEREQGHREKGGERLERGMCAPEKSLLKSQPWYTKFKGSPRC</sequence>
<protein>
    <submittedName>
        <fullName evidence="2">Uncharacterized protein</fullName>
    </submittedName>
</protein>
<name>A0A834TA20_9FABA</name>
<feature type="compositionally biased region" description="Basic and acidic residues" evidence="1">
    <location>
        <begin position="1"/>
        <end position="21"/>
    </location>
</feature>
<evidence type="ECO:0000313" key="3">
    <source>
        <dbReference type="Proteomes" id="UP000634136"/>
    </source>
</evidence>
<gene>
    <name evidence="2" type="ORF">G2W53_031584</name>
</gene>
<organism evidence="2 3">
    <name type="scientific">Senna tora</name>
    <dbReference type="NCBI Taxonomy" id="362788"/>
    <lineage>
        <taxon>Eukaryota</taxon>
        <taxon>Viridiplantae</taxon>
        <taxon>Streptophyta</taxon>
        <taxon>Embryophyta</taxon>
        <taxon>Tracheophyta</taxon>
        <taxon>Spermatophyta</taxon>
        <taxon>Magnoliopsida</taxon>
        <taxon>eudicotyledons</taxon>
        <taxon>Gunneridae</taxon>
        <taxon>Pentapetalae</taxon>
        <taxon>rosids</taxon>
        <taxon>fabids</taxon>
        <taxon>Fabales</taxon>
        <taxon>Fabaceae</taxon>
        <taxon>Caesalpinioideae</taxon>
        <taxon>Cassia clade</taxon>
        <taxon>Senna</taxon>
    </lineage>
</organism>
<dbReference type="Proteomes" id="UP000634136">
    <property type="component" value="Unassembled WGS sequence"/>
</dbReference>
<accession>A0A834TA20</accession>
<keyword evidence="3" id="KW-1185">Reference proteome</keyword>
<evidence type="ECO:0000313" key="2">
    <source>
        <dbReference type="EMBL" id="KAF7817615.1"/>
    </source>
</evidence>
<reference evidence="2" key="1">
    <citation type="submission" date="2020-09" db="EMBL/GenBank/DDBJ databases">
        <title>Genome-Enabled Discovery of Anthraquinone Biosynthesis in Senna tora.</title>
        <authorList>
            <person name="Kang S.-H."/>
            <person name="Pandey R.P."/>
            <person name="Lee C.-M."/>
            <person name="Sim J.-S."/>
            <person name="Jeong J.-T."/>
            <person name="Choi B.-S."/>
            <person name="Jung M."/>
            <person name="Ginzburg D."/>
            <person name="Zhao K."/>
            <person name="Won S.Y."/>
            <person name="Oh T.-J."/>
            <person name="Yu Y."/>
            <person name="Kim N.-H."/>
            <person name="Lee O.R."/>
            <person name="Lee T.-H."/>
            <person name="Bashyal P."/>
            <person name="Kim T.-S."/>
            <person name="Lee W.-H."/>
            <person name="Kawkins C."/>
            <person name="Kim C.-K."/>
            <person name="Kim J.S."/>
            <person name="Ahn B.O."/>
            <person name="Rhee S.Y."/>
            <person name="Sohng J.K."/>
        </authorList>
    </citation>
    <scope>NUCLEOTIDE SEQUENCE</scope>
    <source>
        <tissue evidence="2">Leaf</tissue>
    </source>
</reference>
<evidence type="ECO:0000256" key="1">
    <source>
        <dbReference type="SAM" id="MobiDB-lite"/>
    </source>
</evidence>
<feature type="region of interest" description="Disordered" evidence="1">
    <location>
        <begin position="1"/>
        <end position="25"/>
    </location>
</feature>
<dbReference type="EMBL" id="JAAIUW010000009">
    <property type="protein sequence ID" value="KAF7817615.1"/>
    <property type="molecule type" value="Genomic_DNA"/>
</dbReference>